<dbReference type="GO" id="GO:0016787">
    <property type="term" value="F:hydrolase activity"/>
    <property type="evidence" value="ECO:0007669"/>
    <property type="project" value="InterPro"/>
</dbReference>
<dbReference type="AlphaFoldDB" id="A0AAW8RBU3"/>
<reference evidence="1" key="1">
    <citation type="submission" date="2022-04" db="EMBL/GenBank/DDBJ databases">
        <title>Draft genome sequences of lactic acid bacteria (LAB) strains involved in meat spoilage.</title>
        <authorList>
            <person name="Palevich N."/>
        </authorList>
    </citation>
    <scope>NUCLEOTIDE SEQUENCE</scope>
    <source>
        <strain evidence="1">9-14</strain>
    </source>
</reference>
<accession>A0AAW8RBU3</accession>
<dbReference type="Proteomes" id="UP001249945">
    <property type="component" value="Unassembled WGS sequence"/>
</dbReference>
<comment type="caution">
    <text evidence="1">The sequence shown here is derived from an EMBL/GenBank/DDBJ whole genome shotgun (WGS) entry which is preliminary data.</text>
</comment>
<dbReference type="PANTHER" id="PTHR11014">
    <property type="entry name" value="PEPTIDASE M20 FAMILY MEMBER"/>
    <property type="match status" value="1"/>
</dbReference>
<dbReference type="PANTHER" id="PTHR11014:SF63">
    <property type="entry name" value="METALLOPEPTIDASE, PUTATIVE (AFU_ORTHOLOGUE AFUA_6G09600)-RELATED"/>
    <property type="match status" value="1"/>
</dbReference>
<dbReference type="EMBL" id="JALRMR010000017">
    <property type="protein sequence ID" value="MDT1975170.1"/>
    <property type="molecule type" value="Genomic_DNA"/>
</dbReference>
<protein>
    <submittedName>
        <fullName evidence="1">M20/M25/M40 family metallo-hydrolase</fullName>
    </submittedName>
</protein>
<dbReference type="Gene3D" id="3.40.630.10">
    <property type="entry name" value="Zn peptidases"/>
    <property type="match status" value="1"/>
</dbReference>
<dbReference type="SUPFAM" id="SSF53187">
    <property type="entry name" value="Zn-dependent exopeptidases"/>
    <property type="match status" value="1"/>
</dbReference>
<dbReference type="InterPro" id="IPR002933">
    <property type="entry name" value="Peptidase_M20"/>
</dbReference>
<evidence type="ECO:0000313" key="1">
    <source>
        <dbReference type="EMBL" id="MDT1975170.1"/>
    </source>
</evidence>
<organism evidence="1 2">
    <name type="scientific">Carnobacterium divergens</name>
    <name type="common">Lactobacillus divergens</name>
    <dbReference type="NCBI Taxonomy" id="2748"/>
    <lineage>
        <taxon>Bacteria</taxon>
        <taxon>Bacillati</taxon>
        <taxon>Bacillota</taxon>
        <taxon>Bacilli</taxon>
        <taxon>Lactobacillales</taxon>
        <taxon>Carnobacteriaceae</taxon>
        <taxon>Carnobacterium</taxon>
    </lineage>
</organism>
<gene>
    <name evidence="1" type="ORF">MX635_12250</name>
</gene>
<dbReference type="RefSeq" id="WP_311780906.1">
    <property type="nucleotide sequence ID" value="NZ_JALRMR010000017.1"/>
</dbReference>
<name>A0AAW8RBU3_CARDV</name>
<dbReference type="Pfam" id="PF01546">
    <property type="entry name" value="Peptidase_M20"/>
    <property type="match status" value="1"/>
</dbReference>
<sequence>MSKLSVLAKDYYKELHQIPEAGFRECKTRKYISSIFNNYKKIEQIYDGKYGLIYCYKGHDNSEYDLGIRAEMDAVEIDQVTKEYYHGCGHDAHMSILMTTMNAVENGDLAKNLLFIFQCSEEKNGGAKGICDFFINQEIIIEHIIALHVTPDLYPGYISINSGEIMAQGRTYNISFSTKGGHISVSKSNLIQYLCDIQEFCTSKSTPVVHCNLGAIISNGSHNVTPNKLSLTVTFRSANTLLLIKIVEEFFQKLDTLVTEEVLYESTCLMDYPMLENGQRYTSEIETLLKNKNEQKVIKMPFIYSCDDFAFYSKILGIECCYFFIGAYRNDKNSAHTKEFKVPDTTLLYGVKALISILYS</sequence>
<dbReference type="InterPro" id="IPR017439">
    <property type="entry name" value="Amidohydrolase"/>
</dbReference>
<evidence type="ECO:0000313" key="2">
    <source>
        <dbReference type="Proteomes" id="UP001249945"/>
    </source>
</evidence>
<proteinExistence type="predicted"/>
<dbReference type="Gene3D" id="3.30.70.360">
    <property type="match status" value="1"/>
</dbReference>